<dbReference type="Proteomes" id="UP000515264">
    <property type="component" value="Chromosome 2"/>
</dbReference>
<protein>
    <submittedName>
        <fullName evidence="1">Uncharacterized protein</fullName>
    </submittedName>
</protein>
<evidence type="ECO:0000313" key="2">
    <source>
        <dbReference type="Proteomes" id="UP000515264"/>
    </source>
</evidence>
<organism evidence="1 2">
    <name type="scientific">Vibrio spartinae</name>
    <dbReference type="NCBI Taxonomy" id="1918945"/>
    <lineage>
        <taxon>Bacteria</taxon>
        <taxon>Pseudomonadati</taxon>
        <taxon>Pseudomonadota</taxon>
        <taxon>Gammaproteobacteria</taxon>
        <taxon>Vibrionales</taxon>
        <taxon>Vibrionaceae</taxon>
        <taxon>Vibrio</taxon>
    </lineage>
</organism>
<proteinExistence type="predicted"/>
<accession>A0ABX6R615</accession>
<keyword evidence="2" id="KW-1185">Reference proteome</keyword>
<dbReference type="RefSeq" id="WP_182288875.1">
    <property type="nucleotide sequence ID" value="NZ_CP046269.1"/>
</dbReference>
<sequence length="133" mass="14959">MRMKRLIIIGAFIGGVLILSGAYGYFKMQPCGGGLGYEGKKCAASHMNEVELYDWDGNKLGNYHTRRAWVSGHVWGVQITNKSSESLDVCFIGGEEERDDGKEATLSNGMYAYIINYVHRRTPCLYYRTSSKE</sequence>
<dbReference type="EMBL" id="CP046269">
    <property type="protein sequence ID" value="QMV17024.1"/>
    <property type="molecule type" value="Genomic_DNA"/>
</dbReference>
<evidence type="ECO:0000313" key="1">
    <source>
        <dbReference type="EMBL" id="QMV17024.1"/>
    </source>
</evidence>
<name>A0ABX6R615_9VIBR</name>
<reference evidence="1 2" key="1">
    <citation type="journal article" date="2020" name="J. Nat. Prod.">
        <title>Genomics-Metabolomics Profiling Disclosed Marine Vibrio spartinae 3.6 as a Producer of a New Branched Side Chain Prodigiosin.</title>
        <authorList>
            <person name="Vitale G.A."/>
            <person name="Sciarretta M."/>
            <person name="Palma Esposito F."/>
            <person name="January G.G."/>
            <person name="Giaccio M."/>
            <person name="Bunk B."/>
            <person name="Sproer C."/>
            <person name="Bajerski F."/>
            <person name="Power D."/>
            <person name="Festa C."/>
            <person name="Monti M.C."/>
            <person name="D'Auria M.V."/>
            <person name="de Pascale D."/>
        </authorList>
    </citation>
    <scope>NUCLEOTIDE SEQUENCE [LARGE SCALE GENOMIC DNA]</scope>
    <source>
        <strain evidence="1 2">3.6</strain>
    </source>
</reference>
<gene>
    <name evidence="1" type="ORF">Vspart_04449</name>
</gene>